<accession>V5BUA7</accession>
<sequence length="59" mass="6959">MITEIDLLKEEIPRLEMKFGRTNAFVELLRAQLAFLQNQTKHQPLKKPYHRHNGAENSN</sequence>
<evidence type="ECO:0000313" key="3">
    <source>
        <dbReference type="Proteomes" id="UP000017842"/>
    </source>
</evidence>
<evidence type="ECO:0000313" key="2">
    <source>
        <dbReference type="EMBL" id="ESS71464.1"/>
    </source>
</evidence>
<dbReference type="RefSeq" id="WP_023495508.1">
    <property type="nucleotide sequence ID" value="NZ_AYLO01000098.1"/>
</dbReference>
<name>V5BUA7_9GAMM</name>
<proteinExistence type="predicted"/>
<dbReference type="EMBL" id="AYLO01000098">
    <property type="protein sequence ID" value="ESS71464.1"/>
    <property type="molecule type" value="Genomic_DNA"/>
</dbReference>
<dbReference type="AlphaFoldDB" id="V5BUA7"/>
<comment type="caution">
    <text evidence="2">The sequence shown here is derived from an EMBL/GenBank/DDBJ whole genome shotgun (WGS) entry which is preliminary data.</text>
</comment>
<dbReference type="STRING" id="1116472.MGMO_103c00310"/>
<keyword evidence="3" id="KW-1185">Reference proteome</keyword>
<organism evidence="2 3">
    <name type="scientific">Methyloglobulus morosus KoM1</name>
    <dbReference type="NCBI Taxonomy" id="1116472"/>
    <lineage>
        <taxon>Bacteria</taxon>
        <taxon>Pseudomonadati</taxon>
        <taxon>Pseudomonadota</taxon>
        <taxon>Gammaproteobacteria</taxon>
        <taxon>Methylococcales</taxon>
        <taxon>Methylococcaceae</taxon>
        <taxon>Methyloglobulus</taxon>
    </lineage>
</organism>
<dbReference type="OrthoDB" id="9971036at2"/>
<evidence type="ECO:0000256" key="1">
    <source>
        <dbReference type="SAM" id="MobiDB-lite"/>
    </source>
</evidence>
<feature type="compositionally biased region" description="Basic residues" evidence="1">
    <location>
        <begin position="43"/>
        <end position="52"/>
    </location>
</feature>
<reference evidence="2 3" key="1">
    <citation type="journal article" date="2013" name="Genome Announc.">
        <title>Draft Genome Sequence of the Methanotrophic Gammaproteobacterium Methyloglobulus morosus DSM 22980 Strain KoM1.</title>
        <authorList>
            <person name="Poehlein A."/>
            <person name="Deutzmann J.S."/>
            <person name="Daniel R."/>
            <person name="Simeonova D.D."/>
        </authorList>
    </citation>
    <scope>NUCLEOTIDE SEQUENCE [LARGE SCALE GENOMIC DNA]</scope>
    <source>
        <strain evidence="2 3">KoM1</strain>
    </source>
</reference>
<dbReference type="Proteomes" id="UP000017842">
    <property type="component" value="Unassembled WGS sequence"/>
</dbReference>
<feature type="region of interest" description="Disordered" evidence="1">
    <location>
        <begin position="40"/>
        <end position="59"/>
    </location>
</feature>
<gene>
    <name evidence="2" type="ORF">MGMO_103c00310</name>
</gene>
<protein>
    <submittedName>
        <fullName evidence="2">Uncharacterized protein</fullName>
    </submittedName>
</protein>